<comment type="caution">
    <text evidence="2">The sequence shown here is derived from an EMBL/GenBank/DDBJ whole genome shotgun (WGS) entry which is preliminary data.</text>
</comment>
<protein>
    <submittedName>
        <fullName evidence="2">Uncharacterized protein</fullName>
    </submittedName>
</protein>
<feature type="region of interest" description="Disordered" evidence="1">
    <location>
        <begin position="91"/>
        <end position="116"/>
    </location>
</feature>
<evidence type="ECO:0000313" key="3">
    <source>
        <dbReference type="Proteomes" id="UP001372834"/>
    </source>
</evidence>
<name>A0AAN8P2R5_POLSC</name>
<accession>A0AAN8P2R5</accession>
<sequence>MAKLMAFLFSTAGHGSAERHLVLLPDVLRHSRRADNDHLHDTSYRPGTLPFHLLLCHFHKDEPDIEDIQPGNKKHQKAVVHVAQIAGRHLSGRKIRDEEAGWGGGGGEREEANVAS</sequence>
<dbReference type="AlphaFoldDB" id="A0AAN8P2R5"/>
<dbReference type="Proteomes" id="UP001372834">
    <property type="component" value="Unassembled WGS sequence"/>
</dbReference>
<evidence type="ECO:0000313" key="2">
    <source>
        <dbReference type="EMBL" id="KAK6634451.1"/>
    </source>
</evidence>
<proteinExistence type="predicted"/>
<evidence type="ECO:0000256" key="1">
    <source>
        <dbReference type="SAM" id="MobiDB-lite"/>
    </source>
</evidence>
<dbReference type="EMBL" id="JAWJWE010000005">
    <property type="protein sequence ID" value="KAK6634451.1"/>
    <property type="molecule type" value="Genomic_DNA"/>
</dbReference>
<reference evidence="2 3" key="1">
    <citation type="submission" date="2023-10" db="EMBL/GenBank/DDBJ databases">
        <title>Genomes of two closely related lineages of the louse Polyplax serrata with different host specificities.</title>
        <authorList>
            <person name="Martinu J."/>
            <person name="Tarabai H."/>
            <person name="Stefka J."/>
            <person name="Hypsa V."/>
        </authorList>
    </citation>
    <scope>NUCLEOTIDE SEQUENCE [LARGE SCALE GENOMIC DNA]</scope>
    <source>
        <strain evidence="2">HR10_N</strain>
    </source>
</reference>
<gene>
    <name evidence="2" type="ORF">RUM43_011852</name>
</gene>
<organism evidence="2 3">
    <name type="scientific">Polyplax serrata</name>
    <name type="common">Common mouse louse</name>
    <dbReference type="NCBI Taxonomy" id="468196"/>
    <lineage>
        <taxon>Eukaryota</taxon>
        <taxon>Metazoa</taxon>
        <taxon>Ecdysozoa</taxon>
        <taxon>Arthropoda</taxon>
        <taxon>Hexapoda</taxon>
        <taxon>Insecta</taxon>
        <taxon>Pterygota</taxon>
        <taxon>Neoptera</taxon>
        <taxon>Paraneoptera</taxon>
        <taxon>Psocodea</taxon>
        <taxon>Troctomorpha</taxon>
        <taxon>Phthiraptera</taxon>
        <taxon>Anoplura</taxon>
        <taxon>Polyplacidae</taxon>
        <taxon>Polyplax</taxon>
    </lineage>
</organism>
<feature type="compositionally biased region" description="Basic and acidic residues" evidence="1">
    <location>
        <begin position="107"/>
        <end position="116"/>
    </location>
</feature>